<evidence type="ECO:0000259" key="2">
    <source>
        <dbReference type="Pfam" id="PF10180"/>
    </source>
</evidence>
<keyword evidence="4" id="KW-1185">Reference proteome</keyword>
<evidence type="ECO:0000256" key="1">
    <source>
        <dbReference type="SAM" id="MobiDB-lite"/>
    </source>
</evidence>
<protein>
    <recommendedName>
        <fullName evidence="2">WKF domain-containing protein</fullName>
    </recommendedName>
</protein>
<dbReference type="Proteomes" id="UP000827092">
    <property type="component" value="Unassembled WGS sequence"/>
</dbReference>
<feature type="domain" description="WKF" evidence="2">
    <location>
        <begin position="93"/>
        <end position="154"/>
    </location>
</feature>
<feature type="region of interest" description="Disordered" evidence="1">
    <location>
        <begin position="31"/>
        <end position="87"/>
    </location>
</feature>
<feature type="compositionally biased region" description="Basic residues" evidence="1">
    <location>
        <begin position="61"/>
        <end position="73"/>
    </location>
</feature>
<dbReference type="AlphaFoldDB" id="A0AAV6U470"/>
<dbReference type="EMBL" id="JAFNEN010000679">
    <property type="protein sequence ID" value="KAG8178623.1"/>
    <property type="molecule type" value="Genomic_DNA"/>
</dbReference>
<reference evidence="3 4" key="1">
    <citation type="journal article" date="2022" name="Nat. Ecol. Evol.">
        <title>A masculinizing supergene underlies an exaggerated male reproductive morph in a spider.</title>
        <authorList>
            <person name="Hendrickx F."/>
            <person name="De Corte Z."/>
            <person name="Sonet G."/>
            <person name="Van Belleghem S.M."/>
            <person name="Kostlbacher S."/>
            <person name="Vangestel C."/>
        </authorList>
    </citation>
    <scope>NUCLEOTIDE SEQUENCE [LARGE SCALE GENOMIC DNA]</scope>
    <source>
        <strain evidence="3">W744_W776</strain>
    </source>
</reference>
<feature type="compositionally biased region" description="Basic and acidic residues" evidence="1">
    <location>
        <begin position="74"/>
        <end position="87"/>
    </location>
</feature>
<dbReference type="Pfam" id="PF10180">
    <property type="entry name" value="WKF"/>
    <property type="match status" value="1"/>
</dbReference>
<evidence type="ECO:0000313" key="4">
    <source>
        <dbReference type="Proteomes" id="UP000827092"/>
    </source>
</evidence>
<sequence>MKTKSQKTTKPQKATDIKSLILARSKEYIKNASKVDSSSEDDEIESGVNLRKATEQDKEKKREKRRLKKQKKKEAREKSQKKDDEVAKTEAVAYLRLWNDSRETWCFKKKLQFWLLNNAFDTDSISDEDFEILLNYIADLKGIAKTRLMEDSEKKIKAHEEKGDSISDADTAVFERARSILQILF</sequence>
<gene>
    <name evidence="3" type="ORF">JTE90_016285</name>
</gene>
<evidence type="ECO:0000313" key="3">
    <source>
        <dbReference type="EMBL" id="KAG8178623.1"/>
    </source>
</evidence>
<dbReference type="InterPro" id="IPR019327">
    <property type="entry name" value="WKF"/>
</dbReference>
<dbReference type="PANTHER" id="PTHR22306:SF2">
    <property type="entry name" value="CHROMOSOME 7 OPEN READING FRAME 50"/>
    <property type="match status" value="1"/>
</dbReference>
<organism evidence="3 4">
    <name type="scientific">Oedothorax gibbosus</name>
    <dbReference type="NCBI Taxonomy" id="931172"/>
    <lineage>
        <taxon>Eukaryota</taxon>
        <taxon>Metazoa</taxon>
        <taxon>Ecdysozoa</taxon>
        <taxon>Arthropoda</taxon>
        <taxon>Chelicerata</taxon>
        <taxon>Arachnida</taxon>
        <taxon>Araneae</taxon>
        <taxon>Araneomorphae</taxon>
        <taxon>Entelegynae</taxon>
        <taxon>Araneoidea</taxon>
        <taxon>Linyphiidae</taxon>
        <taxon>Erigoninae</taxon>
        <taxon>Oedothorax</taxon>
    </lineage>
</organism>
<comment type="caution">
    <text evidence="3">The sequence shown here is derived from an EMBL/GenBank/DDBJ whole genome shotgun (WGS) entry which is preliminary data.</text>
</comment>
<name>A0AAV6U470_9ARAC</name>
<proteinExistence type="predicted"/>
<accession>A0AAV6U470</accession>
<dbReference type="PANTHER" id="PTHR22306">
    <property type="entry name" value="CHROMOSOME 7 OPEN READING FRAME 50"/>
    <property type="match status" value="1"/>
</dbReference>